<sequence>MTALDTIRETMARYLNENGVAAITAWPEENRARPQGAVAAVSLRACEGENAGFQNYLGERYNQESGRWEELYGRRVTLTFGLDLYAGTGGTEGEKQVRAAFDRMAEALHRGGPDGLKIKSLSCGETDYDRTADRYRCPAEAVCEAFLYAVADEGGTFLEFEVKGAAQF</sequence>
<accession>A0ABR7HT54</accession>
<evidence type="ECO:0000313" key="2">
    <source>
        <dbReference type="Proteomes" id="UP000660021"/>
    </source>
</evidence>
<keyword evidence="2" id="KW-1185">Reference proteome</keyword>
<evidence type="ECO:0008006" key="3">
    <source>
        <dbReference type="Google" id="ProtNLM"/>
    </source>
</evidence>
<gene>
    <name evidence="1" type="ORF">H8S34_07620</name>
</gene>
<dbReference type="EMBL" id="JACOPR010000003">
    <property type="protein sequence ID" value="MBC5730702.1"/>
    <property type="molecule type" value="Genomic_DNA"/>
</dbReference>
<evidence type="ECO:0000313" key="1">
    <source>
        <dbReference type="EMBL" id="MBC5730702.1"/>
    </source>
</evidence>
<dbReference type="RefSeq" id="WP_186963549.1">
    <property type="nucleotide sequence ID" value="NZ_JACOPR010000003.1"/>
</dbReference>
<comment type="caution">
    <text evidence="1">The sequence shown here is derived from an EMBL/GenBank/DDBJ whole genome shotgun (WGS) entry which is preliminary data.</text>
</comment>
<organism evidence="1 2">
    <name type="scientific">Pseudoflavonifractor hominis</name>
    <dbReference type="NCBI Taxonomy" id="2763059"/>
    <lineage>
        <taxon>Bacteria</taxon>
        <taxon>Bacillati</taxon>
        <taxon>Bacillota</taxon>
        <taxon>Clostridia</taxon>
        <taxon>Eubacteriales</taxon>
        <taxon>Oscillospiraceae</taxon>
        <taxon>Pseudoflavonifractor</taxon>
    </lineage>
</organism>
<name>A0ABR7HT54_9FIRM</name>
<dbReference type="Proteomes" id="UP000660021">
    <property type="component" value="Unassembled WGS sequence"/>
</dbReference>
<protein>
    <recommendedName>
        <fullName evidence="3">SON protein</fullName>
    </recommendedName>
</protein>
<proteinExistence type="predicted"/>
<reference evidence="1 2" key="1">
    <citation type="submission" date="2020-08" db="EMBL/GenBank/DDBJ databases">
        <title>Genome public.</title>
        <authorList>
            <person name="Liu C."/>
            <person name="Sun Q."/>
        </authorList>
    </citation>
    <scope>NUCLEOTIDE SEQUENCE [LARGE SCALE GENOMIC DNA]</scope>
    <source>
        <strain evidence="1 2">New-38</strain>
    </source>
</reference>